<proteinExistence type="predicted"/>
<keyword evidence="2" id="KW-1185">Reference proteome</keyword>
<dbReference type="GeneID" id="94005581"/>
<evidence type="ECO:0000313" key="1">
    <source>
        <dbReference type="EMBL" id="GHI21257.1"/>
    </source>
</evidence>
<reference evidence="1" key="1">
    <citation type="submission" date="2024-05" db="EMBL/GenBank/DDBJ databases">
        <title>Whole genome shotgun sequence of Streptomyces hydrogenans NBRC 13475.</title>
        <authorList>
            <person name="Komaki H."/>
            <person name="Tamura T."/>
        </authorList>
    </citation>
    <scope>NUCLEOTIDE SEQUENCE</scope>
    <source>
        <strain evidence="1">NBRC 13475</strain>
    </source>
</reference>
<accession>A0ABQ3P8C5</accession>
<dbReference type="Proteomes" id="UP001052739">
    <property type="component" value="Unassembled WGS sequence"/>
</dbReference>
<protein>
    <submittedName>
        <fullName evidence="1">Uncharacterized protein</fullName>
    </submittedName>
</protein>
<dbReference type="RefSeq" id="WP_190223553.1">
    <property type="nucleotide sequence ID" value="NZ_BNBS01000036.1"/>
</dbReference>
<comment type="caution">
    <text evidence="1">The sequence shown here is derived from an EMBL/GenBank/DDBJ whole genome shotgun (WGS) entry which is preliminary data.</text>
</comment>
<organism evidence="1 2">
    <name type="scientific">Streptomyces hydrogenans</name>
    <dbReference type="NCBI Taxonomy" id="1873719"/>
    <lineage>
        <taxon>Bacteria</taxon>
        <taxon>Bacillati</taxon>
        <taxon>Actinomycetota</taxon>
        <taxon>Actinomycetes</taxon>
        <taxon>Kitasatosporales</taxon>
        <taxon>Streptomycetaceae</taxon>
        <taxon>Streptomyces</taxon>
    </lineage>
</organism>
<evidence type="ECO:0000313" key="2">
    <source>
        <dbReference type="Proteomes" id="UP001052739"/>
    </source>
</evidence>
<name>A0ABQ3P8C5_9ACTN</name>
<gene>
    <name evidence="1" type="ORF">Shyd_26280</name>
</gene>
<sequence>MSESFYVATSPVDPAVINCRIRALWASGELTVEGRKEYGRLLVAWEEAVRGEQELAA</sequence>
<dbReference type="EMBL" id="BNDW01000019">
    <property type="protein sequence ID" value="GHI21257.1"/>
    <property type="molecule type" value="Genomic_DNA"/>
</dbReference>